<dbReference type="EMBL" id="CM037619">
    <property type="protein sequence ID" value="KAH8008006.1"/>
    <property type="molecule type" value="Genomic_DNA"/>
</dbReference>
<evidence type="ECO:0000313" key="1">
    <source>
        <dbReference type="EMBL" id="KAH8008006.1"/>
    </source>
</evidence>
<keyword evidence="2" id="KW-1185">Reference proteome</keyword>
<reference evidence="1" key="1">
    <citation type="submission" date="2021-08" db="EMBL/GenBank/DDBJ databases">
        <title>The first chromosome-level gecko genome reveals the dynamic sex chromosomes of Neotropical dwarf geckos (Sphaerodactylidae: Sphaerodactylus).</title>
        <authorList>
            <person name="Pinto B.J."/>
            <person name="Keating S.E."/>
            <person name="Gamble T."/>
        </authorList>
    </citation>
    <scope>NUCLEOTIDE SEQUENCE</scope>
    <source>
        <strain evidence="1">TG3544</strain>
    </source>
</reference>
<evidence type="ECO:0000313" key="2">
    <source>
        <dbReference type="Proteomes" id="UP000827872"/>
    </source>
</evidence>
<protein>
    <submittedName>
        <fullName evidence="1">Uncharacterized protein</fullName>
    </submittedName>
</protein>
<organism evidence="1 2">
    <name type="scientific">Sphaerodactylus townsendi</name>
    <dbReference type="NCBI Taxonomy" id="933632"/>
    <lineage>
        <taxon>Eukaryota</taxon>
        <taxon>Metazoa</taxon>
        <taxon>Chordata</taxon>
        <taxon>Craniata</taxon>
        <taxon>Vertebrata</taxon>
        <taxon>Euteleostomi</taxon>
        <taxon>Lepidosauria</taxon>
        <taxon>Squamata</taxon>
        <taxon>Bifurcata</taxon>
        <taxon>Gekkota</taxon>
        <taxon>Sphaerodactylidae</taxon>
        <taxon>Sphaerodactylus</taxon>
    </lineage>
</organism>
<name>A0ACB8FRG0_9SAUR</name>
<sequence length="103" mass="11100">MGHPPEPATVFRGGLKKTTSWAQVKCIPGQESVGSPCLGSLQMFKQCSHQVSPTKKNELVLALGCRKSSPVLSGTASCTLQHETRRAMLTSSEALEQTVFQQL</sequence>
<proteinExistence type="predicted"/>
<gene>
    <name evidence="1" type="ORF">K3G42_027028</name>
</gene>
<dbReference type="Proteomes" id="UP000827872">
    <property type="component" value="Linkage Group LG06"/>
</dbReference>
<accession>A0ACB8FRG0</accession>
<comment type="caution">
    <text evidence="1">The sequence shown here is derived from an EMBL/GenBank/DDBJ whole genome shotgun (WGS) entry which is preliminary data.</text>
</comment>